<organism evidence="2 3">
    <name type="scientific">Pinibacter aurantiacus</name>
    <dbReference type="NCBI Taxonomy" id="2851599"/>
    <lineage>
        <taxon>Bacteria</taxon>
        <taxon>Pseudomonadati</taxon>
        <taxon>Bacteroidota</taxon>
        <taxon>Chitinophagia</taxon>
        <taxon>Chitinophagales</taxon>
        <taxon>Chitinophagaceae</taxon>
        <taxon>Pinibacter</taxon>
    </lineage>
</organism>
<dbReference type="InterPro" id="IPR010016">
    <property type="entry name" value="PxpB"/>
</dbReference>
<name>A0A9E2SA90_9BACT</name>
<dbReference type="NCBIfam" id="TIGR00370">
    <property type="entry name" value="5-oxoprolinase subunit PxpB"/>
    <property type="match status" value="1"/>
</dbReference>
<proteinExistence type="predicted"/>
<keyword evidence="2" id="KW-0378">Hydrolase</keyword>
<dbReference type="PANTHER" id="PTHR34698:SF2">
    <property type="entry name" value="5-OXOPROLINASE SUBUNIT B"/>
    <property type="match status" value="1"/>
</dbReference>
<evidence type="ECO:0000259" key="1">
    <source>
        <dbReference type="SMART" id="SM00796"/>
    </source>
</evidence>
<accession>A0A9E2SA90</accession>
<dbReference type="GO" id="GO:0017168">
    <property type="term" value="F:5-oxoprolinase (ATP-hydrolyzing) activity"/>
    <property type="evidence" value="ECO:0007669"/>
    <property type="project" value="UniProtKB-EC"/>
</dbReference>
<sequence>MSHAVPQIFALGDNAIVIELSNTIEIAISEKLIAMHKWFLQKQFAFVKDVVIGYNSLVVYFNISKLREEEENEVAFKKMELLLLDAFRESVAGNGVEQKVIIIPVCYAKQYAYDIEELASAKGISEEKIIALHTSQIYRVYMIGFMAGFPYMAHIDEKLVYPRKQRPRQFVSAGSVGIAGAQTGIYPFASPAGWNIIGRTPLKIFDRTKQNPSLLKPGDYVQFISIKEEEFEKLTH</sequence>
<dbReference type="PANTHER" id="PTHR34698">
    <property type="entry name" value="5-OXOPROLINASE SUBUNIT B"/>
    <property type="match status" value="1"/>
</dbReference>
<dbReference type="AlphaFoldDB" id="A0A9E2SA90"/>
<dbReference type="Pfam" id="PF02682">
    <property type="entry name" value="CT_C_D"/>
    <property type="match status" value="1"/>
</dbReference>
<dbReference type="Proteomes" id="UP000812270">
    <property type="component" value="Unassembled WGS sequence"/>
</dbReference>
<comment type="caution">
    <text evidence="2">The sequence shown here is derived from an EMBL/GenBank/DDBJ whole genome shotgun (WGS) entry which is preliminary data.</text>
</comment>
<evidence type="ECO:0000313" key="2">
    <source>
        <dbReference type="EMBL" id="MBV4358467.1"/>
    </source>
</evidence>
<dbReference type="InterPro" id="IPR003833">
    <property type="entry name" value="CT_C_D"/>
</dbReference>
<feature type="domain" description="Carboxyltransferase" evidence="1">
    <location>
        <begin position="6"/>
        <end position="215"/>
    </location>
</feature>
<dbReference type="EC" id="3.5.2.9" evidence="2"/>
<dbReference type="EMBL" id="JAHSPG010000012">
    <property type="protein sequence ID" value="MBV4358467.1"/>
    <property type="molecule type" value="Genomic_DNA"/>
</dbReference>
<evidence type="ECO:0000313" key="3">
    <source>
        <dbReference type="Proteomes" id="UP000812270"/>
    </source>
</evidence>
<dbReference type="RefSeq" id="WP_217792154.1">
    <property type="nucleotide sequence ID" value="NZ_JAHSPG010000012.1"/>
</dbReference>
<reference evidence="2" key="1">
    <citation type="submission" date="2021-06" db="EMBL/GenBank/DDBJ databases">
        <authorList>
            <person name="Huq M.A."/>
        </authorList>
    </citation>
    <scope>NUCLEOTIDE SEQUENCE</scope>
    <source>
        <strain evidence="2">MAH-26</strain>
    </source>
</reference>
<protein>
    <submittedName>
        <fullName evidence="2">5-oxoprolinase subunit PxpB</fullName>
        <ecNumber evidence="2">3.5.2.9</ecNumber>
    </submittedName>
</protein>
<keyword evidence="3" id="KW-1185">Reference proteome</keyword>
<gene>
    <name evidence="2" type="primary">pxpB</name>
    <name evidence="2" type="ORF">KTO63_14985</name>
</gene>
<dbReference type="SMART" id="SM00796">
    <property type="entry name" value="AHS1"/>
    <property type="match status" value="1"/>
</dbReference>